<dbReference type="Gene3D" id="3.30.43.10">
    <property type="entry name" value="Uridine Diphospho-n-acetylenolpyruvylglucosamine Reductase, domain 2"/>
    <property type="match status" value="1"/>
</dbReference>
<dbReference type="GO" id="GO:0016491">
    <property type="term" value="F:oxidoreductase activity"/>
    <property type="evidence" value="ECO:0007669"/>
    <property type="project" value="UniProtKB-KW"/>
</dbReference>
<sequence>MTRPASLPPLAGALPRPEAAARPDPVRRRRLAEALQRALGPGRVHTDPAAMLPYSYDATGERWWPDAVVLPQSAGEAATAVRIAGEVGVPVVARGRAATSRGAPCLSQGGWSSAWPASTASAALTPSAGWPRWKRGWSTPTCRRRSPATACSTRPTPPATASPPWAATWPKTRAGRTACATASPPTTWWS</sequence>
<feature type="compositionally biased region" description="Low complexity" evidence="2">
    <location>
        <begin position="1"/>
        <end position="18"/>
    </location>
</feature>
<name>A0A6F8ZDE5_9FIRM</name>
<accession>A0A6F8ZDE5</accession>
<proteinExistence type="predicted"/>
<dbReference type="InterPro" id="IPR016167">
    <property type="entry name" value="FAD-bd_PCMH_sub1"/>
</dbReference>
<protein>
    <submittedName>
        <fullName evidence="3">Putative FAD-binding PCMH-type domain-containing protein</fullName>
    </submittedName>
</protein>
<feature type="region of interest" description="Disordered" evidence="2">
    <location>
        <begin position="1"/>
        <end position="26"/>
    </location>
</feature>
<gene>
    <name evidence="3" type="ORF">R50_0123</name>
</gene>
<evidence type="ECO:0000313" key="3">
    <source>
        <dbReference type="EMBL" id="CAB1127629.1"/>
    </source>
</evidence>
<keyword evidence="1" id="KW-0560">Oxidoreductase</keyword>
<feature type="region of interest" description="Disordered" evidence="2">
    <location>
        <begin position="134"/>
        <end position="166"/>
    </location>
</feature>
<reference evidence="3 4" key="1">
    <citation type="submission" date="2020-02" db="EMBL/GenBank/DDBJ databases">
        <authorList>
            <person name="Hogendoorn C."/>
        </authorList>
    </citation>
    <scope>NUCLEOTIDE SEQUENCE [LARGE SCALE GENOMIC DNA]</scope>
    <source>
        <strain evidence="3">R501</strain>
    </source>
</reference>
<dbReference type="Proteomes" id="UP000503399">
    <property type="component" value="Chromosome"/>
</dbReference>
<keyword evidence="4" id="KW-1185">Reference proteome</keyword>
<dbReference type="GO" id="GO:0050660">
    <property type="term" value="F:flavin adenine dinucleotide binding"/>
    <property type="evidence" value="ECO:0007669"/>
    <property type="project" value="InterPro"/>
</dbReference>
<dbReference type="AlphaFoldDB" id="A0A6F8ZDE5"/>
<dbReference type="EMBL" id="LR778114">
    <property type="protein sequence ID" value="CAB1127629.1"/>
    <property type="molecule type" value="Genomic_DNA"/>
</dbReference>
<evidence type="ECO:0000256" key="2">
    <source>
        <dbReference type="SAM" id="MobiDB-lite"/>
    </source>
</evidence>
<organism evidence="3 4">
    <name type="scientific">Candidatus Hydrogenisulfobacillus filiaventi</name>
    <dbReference type="NCBI Taxonomy" id="2707344"/>
    <lineage>
        <taxon>Bacteria</taxon>
        <taxon>Bacillati</taxon>
        <taxon>Bacillota</taxon>
        <taxon>Clostridia</taxon>
        <taxon>Eubacteriales</taxon>
        <taxon>Clostridiales Family XVII. Incertae Sedis</taxon>
        <taxon>Candidatus Hydrogenisulfobacillus</taxon>
    </lineage>
</organism>
<evidence type="ECO:0000313" key="4">
    <source>
        <dbReference type="Proteomes" id="UP000503399"/>
    </source>
</evidence>
<dbReference type="InterPro" id="IPR036318">
    <property type="entry name" value="FAD-bd_PCMH-like_sf"/>
</dbReference>
<dbReference type="KEGG" id="hfv:R50_0123"/>
<dbReference type="SUPFAM" id="SSF56176">
    <property type="entry name" value="FAD-binding/transporter-associated domain-like"/>
    <property type="match status" value="1"/>
</dbReference>
<evidence type="ECO:0000256" key="1">
    <source>
        <dbReference type="ARBA" id="ARBA00023002"/>
    </source>
</evidence>